<sequence length="314" mass="35966">MQSDSIPFCKDYLLKHASKPVTDLLEEVGLLGKSAFPTPDLLNNLTVHYCSSWKGPLFKGQSQFSEDDQRYYETIISEDGVVPTREQSWHDLFNALIWLQFPRTKSLLNELHINDIKLHGVNPRTSRRNRITHFDECGVVLAIEAPEENSPRSHSEFSDNGTNSQNKINGTLPCTANALEAFLGDLAAHEWEKVFVYKRALWHSKVSPFIFGHANLEMMLNPFVGLTGKWLAVSVPHGFSRLDKWQQRSIVDDAMITRIKALNYFESTPLLKPLPLLGVPSWHTQQDKEFYQNTDYFRPLREGSKPTIQLPLWT</sequence>
<keyword evidence="2" id="KW-1185">Reference proteome</keyword>
<comment type="caution">
    <text evidence="1">The sequence shown here is derived from an EMBL/GenBank/DDBJ whole genome shotgun (WGS) entry which is preliminary data.</text>
</comment>
<evidence type="ECO:0000313" key="1">
    <source>
        <dbReference type="EMBL" id="KHT56698.1"/>
    </source>
</evidence>
<organism evidence="1 2">
    <name type="scientific">Alteromonas marina</name>
    <dbReference type="NCBI Taxonomy" id="203795"/>
    <lineage>
        <taxon>Bacteria</taxon>
        <taxon>Pseudomonadati</taxon>
        <taxon>Pseudomonadota</taxon>
        <taxon>Gammaproteobacteria</taxon>
        <taxon>Alteromonadales</taxon>
        <taxon>Alteromonadaceae</taxon>
        <taxon>Alteromonas/Salinimonas group</taxon>
        <taxon>Alteromonas</taxon>
    </lineage>
</organism>
<evidence type="ECO:0000313" key="2">
    <source>
        <dbReference type="Proteomes" id="UP000031197"/>
    </source>
</evidence>
<protein>
    <submittedName>
        <fullName evidence="1">Membrane protein</fullName>
    </submittedName>
</protein>
<dbReference type="EMBL" id="JWLW01000004">
    <property type="protein sequence ID" value="KHT56698.1"/>
    <property type="molecule type" value="Genomic_DNA"/>
</dbReference>
<name>A0A0B3YHC0_9ALTE</name>
<gene>
    <name evidence="1" type="ORF">RJ41_02670</name>
</gene>
<dbReference type="RefSeq" id="WP_039216712.1">
    <property type="nucleotide sequence ID" value="NZ_JWLW01000004.1"/>
</dbReference>
<dbReference type="InterPro" id="IPR021390">
    <property type="entry name" value="DUF3025"/>
</dbReference>
<dbReference type="Pfam" id="PF11227">
    <property type="entry name" value="DUF3025"/>
    <property type="match status" value="2"/>
</dbReference>
<dbReference type="AlphaFoldDB" id="A0A0B3YHC0"/>
<dbReference type="Proteomes" id="UP000031197">
    <property type="component" value="Unassembled WGS sequence"/>
</dbReference>
<accession>A0A0B3YHC0</accession>
<dbReference type="OrthoDB" id="5292474at2"/>
<proteinExistence type="predicted"/>
<reference evidence="1 2" key="1">
    <citation type="submission" date="2014-12" db="EMBL/GenBank/DDBJ databases">
        <title>Genome sequencing of Alteromonas marina AD001.</title>
        <authorList>
            <person name="Adrian T.G.S."/>
            <person name="Chan K.G."/>
        </authorList>
    </citation>
    <scope>NUCLEOTIDE SEQUENCE [LARGE SCALE GENOMIC DNA]</scope>
    <source>
        <strain evidence="1 2">AD001</strain>
    </source>
</reference>